<evidence type="ECO:0000313" key="3">
    <source>
        <dbReference type="Proteomes" id="UP000315471"/>
    </source>
</evidence>
<accession>A0A5C6DWE3</accession>
<dbReference type="Proteomes" id="UP000315471">
    <property type="component" value="Unassembled WGS sequence"/>
</dbReference>
<sequence length="64" mass="7294">MTDRNNKSTQNRIASKPPRQPGTLGEMLTAVLLSLMYAEQNGTSAAYQWDAARDEAARRWRRNK</sequence>
<comment type="caution">
    <text evidence="2">The sequence shown here is derived from an EMBL/GenBank/DDBJ whole genome shotgun (WGS) entry which is preliminary data.</text>
</comment>
<dbReference type="EMBL" id="SJPY01000006">
    <property type="protein sequence ID" value="TWU39149.1"/>
    <property type="molecule type" value="Genomic_DNA"/>
</dbReference>
<dbReference type="RefSeq" id="WP_146601394.1">
    <property type="nucleotide sequence ID" value="NZ_SJPY01000006.1"/>
</dbReference>
<gene>
    <name evidence="2" type="ORF">Q31b_42340</name>
</gene>
<name>A0A5C6DWE3_9BACT</name>
<feature type="region of interest" description="Disordered" evidence="1">
    <location>
        <begin position="1"/>
        <end position="23"/>
    </location>
</feature>
<reference evidence="2 3" key="1">
    <citation type="submission" date="2019-02" db="EMBL/GenBank/DDBJ databases">
        <title>Deep-cultivation of Planctomycetes and their phenomic and genomic characterization uncovers novel biology.</title>
        <authorList>
            <person name="Wiegand S."/>
            <person name="Jogler M."/>
            <person name="Boedeker C."/>
            <person name="Pinto D."/>
            <person name="Vollmers J."/>
            <person name="Rivas-Marin E."/>
            <person name="Kohn T."/>
            <person name="Peeters S.H."/>
            <person name="Heuer A."/>
            <person name="Rast P."/>
            <person name="Oberbeckmann S."/>
            <person name="Bunk B."/>
            <person name="Jeske O."/>
            <person name="Meyerdierks A."/>
            <person name="Storesund J.E."/>
            <person name="Kallscheuer N."/>
            <person name="Luecker S."/>
            <person name="Lage O.M."/>
            <person name="Pohl T."/>
            <person name="Merkel B.J."/>
            <person name="Hornburger P."/>
            <person name="Mueller R.-W."/>
            <person name="Bruemmer F."/>
            <person name="Labrenz M."/>
            <person name="Spormann A.M."/>
            <person name="Op Den Camp H."/>
            <person name="Overmann J."/>
            <person name="Amann R."/>
            <person name="Jetten M.S.M."/>
            <person name="Mascher T."/>
            <person name="Medema M.H."/>
            <person name="Devos D.P."/>
            <person name="Kaster A.-K."/>
            <person name="Ovreas L."/>
            <person name="Rohde M."/>
            <person name="Galperin M.Y."/>
            <person name="Jogler C."/>
        </authorList>
    </citation>
    <scope>NUCLEOTIDE SEQUENCE [LARGE SCALE GENOMIC DNA]</scope>
    <source>
        <strain evidence="2 3">Q31b</strain>
    </source>
</reference>
<organism evidence="2 3">
    <name type="scientific">Novipirellula aureliae</name>
    <dbReference type="NCBI Taxonomy" id="2527966"/>
    <lineage>
        <taxon>Bacteria</taxon>
        <taxon>Pseudomonadati</taxon>
        <taxon>Planctomycetota</taxon>
        <taxon>Planctomycetia</taxon>
        <taxon>Pirellulales</taxon>
        <taxon>Pirellulaceae</taxon>
        <taxon>Novipirellula</taxon>
    </lineage>
</organism>
<proteinExistence type="predicted"/>
<evidence type="ECO:0000313" key="2">
    <source>
        <dbReference type="EMBL" id="TWU39149.1"/>
    </source>
</evidence>
<evidence type="ECO:0000256" key="1">
    <source>
        <dbReference type="SAM" id="MobiDB-lite"/>
    </source>
</evidence>
<keyword evidence="3" id="KW-1185">Reference proteome</keyword>
<dbReference type="AlphaFoldDB" id="A0A5C6DWE3"/>
<protein>
    <submittedName>
        <fullName evidence="2">Uncharacterized protein</fullName>
    </submittedName>
</protein>